<gene>
    <name evidence="1" type="ORF">NQ176_g10702</name>
</gene>
<name>A0ACC1MF03_9HYPO</name>
<proteinExistence type="predicted"/>
<reference evidence="1" key="1">
    <citation type="submission" date="2022-08" db="EMBL/GenBank/DDBJ databases">
        <title>Genome Sequence of Lecanicillium fungicola.</title>
        <authorList>
            <person name="Buettner E."/>
        </authorList>
    </citation>
    <scope>NUCLEOTIDE SEQUENCE</scope>
    <source>
        <strain evidence="1">Babe33</strain>
    </source>
</reference>
<evidence type="ECO:0000313" key="1">
    <source>
        <dbReference type="EMBL" id="KAJ2965254.1"/>
    </source>
</evidence>
<protein>
    <submittedName>
        <fullName evidence="1">Uncharacterized protein</fullName>
    </submittedName>
</protein>
<sequence length="159" mass="16810">MAISKKTCLITGCSAGGVGAALAEIFRDHDYHVFATARTTSKISSSLQNAPNVTVLALDVTSAESIAATLNLVQTQTTKLDVLINNAGLGLRMPGLDTSLEEAKNLFDANFFAAFAMMQAFAPLLIEARGCLVNNSSITGALPFPFTSALPAGRKRWEM</sequence>
<evidence type="ECO:0000313" key="2">
    <source>
        <dbReference type="Proteomes" id="UP001143910"/>
    </source>
</evidence>
<organism evidence="1 2">
    <name type="scientific">Zarea fungicola</name>
    <dbReference type="NCBI Taxonomy" id="93591"/>
    <lineage>
        <taxon>Eukaryota</taxon>
        <taxon>Fungi</taxon>
        <taxon>Dikarya</taxon>
        <taxon>Ascomycota</taxon>
        <taxon>Pezizomycotina</taxon>
        <taxon>Sordariomycetes</taxon>
        <taxon>Hypocreomycetidae</taxon>
        <taxon>Hypocreales</taxon>
        <taxon>Cordycipitaceae</taxon>
        <taxon>Zarea</taxon>
    </lineage>
</organism>
<accession>A0ACC1MF03</accession>
<keyword evidence="2" id="KW-1185">Reference proteome</keyword>
<comment type="caution">
    <text evidence="1">The sequence shown here is derived from an EMBL/GenBank/DDBJ whole genome shotgun (WGS) entry which is preliminary data.</text>
</comment>
<dbReference type="EMBL" id="JANJQO010003067">
    <property type="protein sequence ID" value="KAJ2965254.1"/>
    <property type="molecule type" value="Genomic_DNA"/>
</dbReference>
<dbReference type="Proteomes" id="UP001143910">
    <property type="component" value="Unassembled WGS sequence"/>
</dbReference>